<dbReference type="SMART" id="SM01079">
    <property type="entry name" value="CHASE"/>
    <property type="match status" value="1"/>
</dbReference>
<dbReference type="Proteomes" id="UP001058461">
    <property type="component" value="Chromosome"/>
</dbReference>
<evidence type="ECO:0000256" key="5">
    <source>
        <dbReference type="SAM" id="Phobius"/>
    </source>
</evidence>
<dbReference type="Gene3D" id="3.30.70.270">
    <property type="match status" value="1"/>
</dbReference>
<comment type="subcellular location">
    <subcellularLocation>
        <location evidence="1">Membrane</location>
    </subcellularLocation>
</comment>
<dbReference type="PANTHER" id="PTHR46663">
    <property type="entry name" value="DIGUANYLATE CYCLASE DGCT-RELATED"/>
    <property type="match status" value="1"/>
</dbReference>
<feature type="domain" description="GGDEF" evidence="6">
    <location>
        <begin position="375"/>
        <end position="509"/>
    </location>
</feature>
<dbReference type="InterPro" id="IPR006189">
    <property type="entry name" value="CHASE_dom"/>
</dbReference>
<protein>
    <submittedName>
        <fullName evidence="7">Sensor domain-containing diguanylate cyclase</fullName>
    </submittedName>
</protein>
<dbReference type="NCBIfam" id="TIGR00254">
    <property type="entry name" value="GGDEF"/>
    <property type="match status" value="1"/>
</dbReference>
<accession>A0ABY5HH95</accession>
<dbReference type="PANTHER" id="PTHR46663:SF2">
    <property type="entry name" value="GGDEF DOMAIN-CONTAINING PROTEIN"/>
    <property type="match status" value="1"/>
</dbReference>
<dbReference type="SUPFAM" id="SSF55073">
    <property type="entry name" value="Nucleotide cyclase"/>
    <property type="match status" value="1"/>
</dbReference>
<dbReference type="EMBL" id="CP073347">
    <property type="protein sequence ID" value="UTW10640.1"/>
    <property type="molecule type" value="Genomic_DNA"/>
</dbReference>
<dbReference type="Gene3D" id="3.30.450.350">
    <property type="entry name" value="CHASE domain"/>
    <property type="match status" value="1"/>
</dbReference>
<evidence type="ECO:0000256" key="3">
    <source>
        <dbReference type="ARBA" id="ARBA00022989"/>
    </source>
</evidence>
<evidence type="ECO:0000256" key="2">
    <source>
        <dbReference type="ARBA" id="ARBA00022692"/>
    </source>
</evidence>
<keyword evidence="3 5" id="KW-1133">Transmembrane helix</keyword>
<evidence type="ECO:0000259" key="6">
    <source>
        <dbReference type="PROSITE" id="PS50887"/>
    </source>
</evidence>
<dbReference type="SMART" id="SM00267">
    <property type="entry name" value="GGDEF"/>
    <property type="match status" value="1"/>
</dbReference>
<reference evidence="7" key="1">
    <citation type="submission" date="2021-04" db="EMBL/GenBank/DDBJ databases">
        <title>Oceanospirillales bacteria with DddD are important DMSP degraders in coastal seawater.</title>
        <authorList>
            <person name="Liu J."/>
        </authorList>
    </citation>
    <scope>NUCLEOTIDE SEQUENCE</scope>
    <source>
        <strain evidence="7">D13-1</strain>
    </source>
</reference>
<dbReference type="RefSeq" id="WP_255852690.1">
    <property type="nucleotide sequence ID" value="NZ_CP073347.1"/>
</dbReference>
<organism evidence="7 8">
    <name type="scientific">Marinobacterium rhizophilum</name>
    <dbReference type="NCBI Taxonomy" id="420402"/>
    <lineage>
        <taxon>Bacteria</taxon>
        <taxon>Pseudomonadati</taxon>
        <taxon>Pseudomonadota</taxon>
        <taxon>Gammaproteobacteria</taxon>
        <taxon>Oceanospirillales</taxon>
        <taxon>Oceanospirillaceae</taxon>
        <taxon>Marinobacterium</taxon>
    </lineage>
</organism>
<dbReference type="InterPro" id="IPR052163">
    <property type="entry name" value="DGC-Regulatory_Protein"/>
</dbReference>
<evidence type="ECO:0000256" key="4">
    <source>
        <dbReference type="ARBA" id="ARBA00023136"/>
    </source>
</evidence>
<evidence type="ECO:0000313" key="8">
    <source>
        <dbReference type="Proteomes" id="UP001058461"/>
    </source>
</evidence>
<dbReference type="InterPro" id="IPR042240">
    <property type="entry name" value="CHASE_sf"/>
</dbReference>
<dbReference type="Pfam" id="PF00990">
    <property type="entry name" value="GGDEF"/>
    <property type="match status" value="1"/>
</dbReference>
<feature type="transmembrane region" description="Helical" evidence="5">
    <location>
        <begin position="14"/>
        <end position="35"/>
    </location>
</feature>
<gene>
    <name evidence="7" type="ORF">KDW95_15250</name>
</gene>
<proteinExistence type="predicted"/>
<dbReference type="PROSITE" id="PS50887">
    <property type="entry name" value="GGDEF"/>
    <property type="match status" value="1"/>
</dbReference>
<dbReference type="Pfam" id="PF03924">
    <property type="entry name" value="CHASE"/>
    <property type="match status" value="1"/>
</dbReference>
<evidence type="ECO:0000313" key="7">
    <source>
        <dbReference type="EMBL" id="UTW10640.1"/>
    </source>
</evidence>
<keyword evidence="8" id="KW-1185">Reference proteome</keyword>
<dbReference type="InterPro" id="IPR043128">
    <property type="entry name" value="Rev_trsase/Diguanyl_cyclase"/>
</dbReference>
<name>A0ABY5HH95_9GAMM</name>
<sequence>MERSLVDLMPRSQLIGYIATWLAAFALISASIVALEYNRLESRFDTLSQNITLQVAQQLNEQQMALESFAHSLSALDEFNYPRAKLSAQSLLQHSPNLYMLAIASRVEPDQRQAFEQYMATAEARGYHIQTATADTPGNPARDLYPVVLLVPERPEARSLLGLDLASEPSALGGRLSGVVAPSGMSKPIQLGNGPGYLLYHAIDSRFVTRSHQQPGQFSHYALLAVSAEALFAPEPINEPGFSLRLISQESADTPAVTLFESPPAPGLALPIAAMTGSHRFGELLQGLELRIEYQPSWQALDHWHLAGLLGGLCLLMLQAYWVLRRVWRTRQHLLEQQHSLYNKAHFDHLTGLPNTNLLLDRLEQAIRSAQRTASRVAVFFLDLDDFKQVNDAWGHDVGDQLLIQIGVRLRESMRSEDTVARIHGDEFVILIPIFSGERQLDRIRGKLEALFERPFKVGEIVLNQSGSFGLAVYPEDADDAEGLLGLADRQMYLRKQSRSEQRNAVRTA</sequence>
<keyword evidence="4 5" id="KW-0472">Membrane</keyword>
<keyword evidence="2 5" id="KW-0812">Transmembrane</keyword>
<dbReference type="InterPro" id="IPR000160">
    <property type="entry name" value="GGDEF_dom"/>
</dbReference>
<evidence type="ECO:0000256" key="1">
    <source>
        <dbReference type="ARBA" id="ARBA00004370"/>
    </source>
</evidence>
<dbReference type="CDD" id="cd01949">
    <property type="entry name" value="GGDEF"/>
    <property type="match status" value="1"/>
</dbReference>
<dbReference type="InterPro" id="IPR029787">
    <property type="entry name" value="Nucleotide_cyclase"/>
</dbReference>